<keyword evidence="2" id="KW-0238">DNA-binding</keyword>
<evidence type="ECO:0000313" key="7">
    <source>
        <dbReference type="Proteomes" id="UP000013304"/>
    </source>
</evidence>
<dbReference type="Gene3D" id="1.10.10.10">
    <property type="entry name" value="Winged helix-like DNA-binding domain superfamily/Winged helix DNA-binding domain"/>
    <property type="match status" value="1"/>
</dbReference>
<dbReference type="Pfam" id="PF01614">
    <property type="entry name" value="IclR_C"/>
    <property type="match status" value="1"/>
</dbReference>
<feature type="domain" description="IclR-ED" evidence="5">
    <location>
        <begin position="88"/>
        <end position="280"/>
    </location>
</feature>
<dbReference type="GO" id="GO:0003700">
    <property type="term" value="F:DNA-binding transcription factor activity"/>
    <property type="evidence" value="ECO:0007669"/>
    <property type="project" value="TreeGrafter"/>
</dbReference>
<dbReference type="KEGG" id="sfi:SFUL_685"/>
<organism evidence="6 7">
    <name type="scientific">Streptomyces microflavus DSM 40593</name>
    <dbReference type="NCBI Taxonomy" id="1303692"/>
    <lineage>
        <taxon>Bacteria</taxon>
        <taxon>Bacillati</taxon>
        <taxon>Actinomycetota</taxon>
        <taxon>Actinomycetes</taxon>
        <taxon>Kitasatosporales</taxon>
        <taxon>Streptomycetaceae</taxon>
        <taxon>Streptomyces</taxon>
    </lineage>
</organism>
<dbReference type="InterPro" id="IPR005471">
    <property type="entry name" value="Tscrpt_reg_IclR_N"/>
</dbReference>
<dbReference type="PROSITE" id="PS51078">
    <property type="entry name" value="ICLR_ED"/>
    <property type="match status" value="1"/>
</dbReference>
<dbReference type="InterPro" id="IPR029016">
    <property type="entry name" value="GAF-like_dom_sf"/>
</dbReference>
<proteinExistence type="predicted"/>
<dbReference type="InterPro" id="IPR014757">
    <property type="entry name" value="Tscrpt_reg_IclR_C"/>
</dbReference>
<feature type="compositionally biased region" description="Basic residues" evidence="4">
    <location>
        <begin position="1"/>
        <end position="13"/>
    </location>
</feature>
<dbReference type="PANTHER" id="PTHR30136:SF24">
    <property type="entry name" value="HTH-TYPE TRANSCRIPTIONAL REPRESSOR ALLR"/>
    <property type="match status" value="1"/>
</dbReference>
<dbReference type="EMBL" id="CP005080">
    <property type="protein sequence ID" value="AGK75669.1"/>
    <property type="molecule type" value="Genomic_DNA"/>
</dbReference>
<dbReference type="InterPro" id="IPR036388">
    <property type="entry name" value="WH-like_DNA-bd_sf"/>
</dbReference>
<dbReference type="HOGENOM" id="CLU_062618_5_2_11"/>
<sequence>MHRTHHGSGRRIPRTRDAAPRRRVHAGGMGDQAGPEPTVSVQRDLRLLEAAGAHPTGAPSQQLAREAELPPAMAGEHLRTLAEDGYLRELDDGAYALPDQGPSLDSGPGIGAWAEHIRPLLTSLRDGLSAAAYLTLYDEGEIRVLQIVDSPRAPRVDLWVGFEDAGHATALGKSVLGGLDEEARANYLSRHPLADLTSHTITRREELIRELDAPPMAPLSMDREEYRRGTTCVAVRVYSGDQVGSLGISFRSDRMYRTSEVRAQLLSSALRVTRRLTIPD</sequence>
<evidence type="ECO:0000256" key="3">
    <source>
        <dbReference type="ARBA" id="ARBA00023163"/>
    </source>
</evidence>
<gene>
    <name evidence="6" type="ORF">SFUL_685</name>
</gene>
<evidence type="ECO:0000313" key="6">
    <source>
        <dbReference type="EMBL" id="AGK75669.1"/>
    </source>
</evidence>
<accession>N0CKX2</accession>
<keyword evidence="1" id="KW-0805">Transcription regulation</keyword>
<name>N0CKX2_STRMI</name>
<dbReference type="eggNOG" id="COG1414">
    <property type="taxonomic scope" value="Bacteria"/>
</dbReference>
<dbReference type="InterPro" id="IPR050707">
    <property type="entry name" value="HTH_MetabolicPath_Reg"/>
</dbReference>
<evidence type="ECO:0000256" key="1">
    <source>
        <dbReference type="ARBA" id="ARBA00023015"/>
    </source>
</evidence>
<dbReference type="Pfam" id="PF09339">
    <property type="entry name" value="HTH_IclR"/>
    <property type="match status" value="1"/>
</dbReference>
<evidence type="ECO:0000256" key="4">
    <source>
        <dbReference type="SAM" id="MobiDB-lite"/>
    </source>
</evidence>
<dbReference type="PATRIC" id="fig|1303692.3.peg.701"/>
<dbReference type="Proteomes" id="UP000013304">
    <property type="component" value="Chromosome"/>
</dbReference>
<keyword evidence="3" id="KW-0804">Transcription</keyword>
<dbReference type="AlphaFoldDB" id="N0CKX2"/>
<evidence type="ECO:0000259" key="5">
    <source>
        <dbReference type="PROSITE" id="PS51078"/>
    </source>
</evidence>
<dbReference type="Gene3D" id="3.30.450.40">
    <property type="match status" value="1"/>
</dbReference>
<dbReference type="SUPFAM" id="SSF46785">
    <property type="entry name" value="Winged helix' DNA-binding domain"/>
    <property type="match status" value="1"/>
</dbReference>
<feature type="region of interest" description="Disordered" evidence="4">
    <location>
        <begin position="1"/>
        <end position="38"/>
    </location>
</feature>
<dbReference type="PANTHER" id="PTHR30136">
    <property type="entry name" value="HELIX-TURN-HELIX TRANSCRIPTIONAL REGULATOR, ICLR FAMILY"/>
    <property type="match status" value="1"/>
</dbReference>
<reference evidence="6 7" key="1">
    <citation type="submission" date="2013-04" db="EMBL/GenBank/DDBJ databases">
        <title>Complete genome sequence of Streptomyces fulvissimus.</title>
        <authorList>
            <person name="Myronovskyi M."/>
            <person name="Tokovenko B."/>
            <person name="Manderscheid N."/>
            <person name="Petzke L."/>
            <person name="Luzhetskyy A."/>
        </authorList>
    </citation>
    <scope>NUCLEOTIDE SEQUENCE [LARGE SCALE GENOMIC DNA]</scope>
    <source>
        <strain evidence="6 7">DSM 40593</strain>
    </source>
</reference>
<dbReference type="SUPFAM" id="SSF55781">
    <property type="entry name" value="GAF domain-like"/>
    <property type="match status" value="1"/>
</dbReference>
<evidence type="ECO:0000256" key="2">
    <source>
        <dbReference type="ARBA" id="ARBA00023125"/>
    </source>
</evidence>
<dbReference type="InterPro" id="IPR036390">
    <property type="entry name" value="WH_DNA-bd_sf"/>
</dbReference>
<protein>
    <submittedName>
        <fullName evidence="6">Transcriptional regulator</fullName>
    </submittedName>
</protein>
<dbReference type="GO" id="GO:0003677">
    <property type="term" value="F:DNA binding"/>
    <property type="evidence" value="ECO:0007669"/>
    <property type="project" value="UniProtKB-KW"/>
</dbReference>
<dbReference type="GO" id="GO:0045892">
    <property type="term" value="P:negative regulation of DNA-templated transcription"/>
    <property type="evidence" value="ECO:0007669"/>
    <property type="project" value="TreeGrafter"/>
</dbReference>